<dbReference type="GO" id="GO:0000145">
    <property type="term" value="C:exocyst"/>
    <property type="evidence" value="ECO:0007669"/>
    <property type="project" value="UniProtKB-UniRule"/>
</dbReference>
<dbReference type="AlphaFoldDB" id="A0A1B8GSX6"/>
<dbReference type="InterPro" id="IPR039682">
    <property type="entry name" value="Sec8/EXOC4"/>
</dbReference>
<accession>A0A1B8GSX6</accession>
<organism evidence="8 9">
    <name type="scientific">Pseudogymnoascus verrucosus</name>
    <dbReference type="NCBI Taxonomy" id="342668"/>
    <lineage>
        <taxon>Eukaryota</taxon>
        <taxon>Fungi</taxon>
        <taxon>Dikarya</taxon>
        <taxon>Ascomycota</taxon>
        <taxon>Pezizomycotina</taxon>
        <taxon>Leotiomycetes</taxon>
        <taxon>Thelebolales</taxon>
        <taxon>Thelebolaceae</taxon>
        <taxon>Pseudogymnoascus</taxon>
    </lineage>
</organism>
<dbReference type="GO" id="GO:0006904">
    <property type="term" value="P:vesicle docking involved in exocytosis"/>
    <property type="evidence" value="ECO:0007669"/>
    <property type="project" value="InterPro"/>
</dbReference>
<keyword evidence="9" id="KW-1185">Reference proteome</keyword>
<comment type="function">
    <text evidence="4">Component of the exocyst complex involved in the docking of exocytic vesicles with fusion sites on the plasma membrane.</text>
</comment>
<protein>
    <recommendedName>
        <fullName evidence="4">Exocyst complex component Sec8</fullName>
    </recommendedName>
</protein>
<comment type="similarity">
    <text evidence="4">Belongs to the SEC8 family.</text>
</comment>
<evidence type="ECO:0000256" key="3">
    <source>
        <dbReference type="ARBA" id="ARBA00022927"/>
    </source>
</evidence>
<feature type="domain" description="Exocyst complex component Sec8 N-terminal" evidence="6">
    <location>
        <begin position="209"/>
        <end position="349"/>
    </location>
</feature>
<feature type="domain" description="Exocyst complex component Sec8 middle helical bundle" evidence="7">
    <location>
        <begin position="464"/>
        <end position="715"/>
    </location>
</feature>
<reference evidence="9" key="2">
    <citation type="journal article" date="2018" name="Nat. Commun.">
        <title>Extreme sensitivity to ultraviolet light in the fungal pathogen causing white-nose syndrome of bats.</title>
        <authorList>
            <person name="Palmer J.M."/>
            <person name="Drees K.P."/>
            <person name="Foster J.T."/>
            <person name="Lindner D.L."/>
        </authorList>
    </citation>
    <scope>NUCLEOTIDE SEQUENCE [LARGE SCALE GENOMIC DNA]</scope>
    <source>
        <strain evidence="9">UAMH 10579</strain>
    </source>
</reference>
<dbReference type="GO" id="GO:0090522">
    <property type="term" value="P:vesicle tethering involved in exocytosis"/>
    <property type="evidence" value="ECO:0007669"/>
    <property type="project" value="UniProtKB-UniRule"/>
</dbReference>
<reference evidence="8 9" key="1">
    <citation type="submission" date="2016-03" db="EMBL/GenBank/DDBJ databases">
        <title>Comparative genomics of Pseudogymnoascus destructans, the fungus causing white-nose syndrome of bats.</title>
        <authorList>
            <person name="Palmer J.M."/>
            <person name="Drees K.P."/>
            <person name="Foster J.T."/>
            <person name="Lindner D.L."/>
        </authorList>
    </citation>
    <scope>NUCLEOTIDE SEQUENCE [LARGE SCALE GENOMIC DNA]</scope>
    <source>
        <strain evidence="8 9">UAMH 10579</strain>
    </source>
</reference>
<evidence type="ECO:0000256" key="4">
    <source>
        <dbReference type="RuleBase" id="RU367079"/>
    </source>
</evidence>
<keyword evidence="2 4" id="KW-0268">Exocytosis</keyword>
<evidence type="ECO:0000313" key="8">
    <source>
        <dbReference type="EMBL" id="OBT98931.2"/>
    </source>
</evidence>
<dbReference type="PANTHER" id="PTHR14146">
    <property type="entry name" value="EXOCYST COMPLEX COMPONENT 4"/>
    <property type="match status" value="1"/>
</dbReference>
<feature type="compositionally biased region" description="Basic and acidic residues" evidence="5">
    <location>
        <begin position="168"/>
        <end position="177"/>
    </location>
</feature>
<feature type="region of interest" description="Disordered" evidence="5">
    <location>
        <begin position="1"/>
        <end position="207"/>
    </location>
</feature>
<evidence type="ECO:0000256" key="2">
    <source>
        <dbReference type="ARBA" id="ARBA00022483"/>
    </source>
</evidence>
<dbReference type="GO" id="GO:0015031">
    <property type="term" value="P:protein transport"/>
    <property type="evidence" value="ECO:0007669"/>
    <property type="project" value="UniProtKB-KW"/>
</dbReference>
<dbReference type="InterPro" id="IPR007191">
    <property type="entry name" value="Sec8_exocyst_N"/>
</dbReference>
<dbReference type="Pfam" id="PF20652">
    <property type="entry name" value="Sec8_C"/>
    <property type="match status" value="1"/>
</dbReference>
<evidence type="ECO:0000256" key="1">
    <source>
        <dbReference type="ARBA" id="ARBA00022448"/>
    </source>
</evidence>
<name>A0A1B8GSX6_9PEZI</name>
<dbReference type="STRING" id="342668.A0A1B8GSX6"/>
<dbReference type="PANTHER" id="PTHR14146:SF0">
    <property type="entry name" value="EXOCYST COMPLEX COMPONENT 4"/>
    <property type="match status" value="1"/>
</dbReference>
<evidence type="ECO:0000259" key="6">
    <source>
        <dbReference type="Pfam" id="PF04048"/>
    </source>
</evidence>
<dbReference type="GO" id="GO:0006612">
    <property type="term" value="P:protein targeting to membrane"/>
    <property type="evidence" value="ECO:0007669"/>
    <property type="project" value="UniProtKB-UniRule"/>
</dbReference>
<evidence type="ECO:0000259" key="7">
    <source>
        <dbReference type="Pfam" id="PF20652"/>
    </source>
</evidence>
<dbReference type="Pfam" id="PF04048">
    <property type="entry name" value="Sec8_N"/>
    <property type="match status" value="1"/>
</dbReference>
<evidence type="ECO:0000256" key="5">
    <source>
        <dbReference type="SAM" id="MobiDB-lite"/>
    </source>
</evidence>
<feature type="compositionally biased region" description="Pro residues" evidence="5">
    <location>
        <begin position="104"/>
        <end position="114"/>
    </location>
</feature>
<gene>
    <name evidence="8" type="ORF">VE01_02337</name>
</gene>
<dbReference type="GeneID" id="28835724"/>
<sequence length="1186" mass="132062">MAQNPYAGFNASADPYTQSSDSLAAATPNPPRERSPGATPSTDDYDPYGDRYGTPPLGTPPPQQAANREQQRRAPQPPGQGRAGGYGGFYAQSIAPAGSAGPSPKQPLPVPRAPPQQQQQVYGGRDNRSRENLPAPGQQAQRRPSDESRGFRNGASDGGSMRPPDGPAAREFRKPSMGERSYSGGQNNSVARDRERAVTRGGGGSGTRQIEDVLQYIQSEWSFMAQDKCVPVQVALQLMDSSSLGRANQYSEFQATHKQLQRALKAIVNEHHQGFNSSIGTFHKIQSSIQSSQTRLRQLRESLSQAKSGLSTTRPELKGLASTSQGYDEMLQCLAQIEHLRLVTDKLEARISEKRFLTAVDVLQDALRLLRKPEMDNIGALSDLRAYLANQETSLTDILIEELHSHLYLKSPYCQDRWKAHVKEISQGASSEGRDASVPELPPLYHFLDELDTENPMVEDPTRNPEADSFYYIQLLVESLNKMDRLDVAVNAIEQRLPVELFRVVDKTNNEVDRRHPNVSRGTGNNQKNRVDLGIENDDVRHVVISDLLWTLYAKFESIAEGHRVFHDVVVGIAKRENIREPESLTGSFRELWMLYQNEIRSLLHDYLATDTNIYRMSQSISQDADVFKRGQRNKSKKIFSLSDIDPKSSIMNIEFDDLESILKTSVPGLVSVSKRPTGTTSDDKAPKTDGAATGHKLLIDPSVFNMGALLPPSLAFLQRLKDIVPPAPEIKTKSLTSFLDDFLVNVFLPQLDETLVKFSSQTFEEGDAFQEDPKWAEVARRPILKGCSAFFDLITAFCRMLDTIPHDQAFSQLIITQMVSYYDRCCDWYQALVSKTQDSESYGPSLKASAAIAMGPGEIHDTVKKLWTDGEENRSLLDKESGLLILQTNENPLADSDIILDRKIITSLCLLYTSMRWLASKINQLRNITHHDADSSRRTTMRASQSRRWTLLQAAGGPGDNGSVYLPMTQETVVAFDSIVSSYQDLAGTVLLNLHVESRCQIVQTLALALSPSNAPYLLEQVVSDPDPRILSLNAELVAYDETTSHYLHDKEISFLRNGLALLIDNYLVTNAGMVQPMNANGCGRMQLNILVLQQNLKNIEPDSSLTRSADYYDLFMEGSAAVLEKAKEPKGKDGNPEFTYDELKTLIELCFSEQMADPERGVSTVAKRNMGDLLLQLSEYMWQS</sequence>
<proteinExistence type="inferred from homology"/>
<evidence type="ECO:0000313" key="9">
    <source>
        <dbReference type="Proteomes" id="UP000091956"/>
    </source>
</evidence>
<dbReference type="Proteomes" id="UP000091956">
    <property type="component" value="Unassembled WGS sequence"/>
</dbReference>
<dbReference type="EMBL" id="KV460214">
    <property type="protein sequence ID" value="OBT98931.2"/>
    <property type="molecule type" value="Genomic_DNA"/>
</dbReference>
<dbReference type="InterPro" id="IPR048630">
    <property type="entry name" value="Sec8_M"/>
</dbReference>
<dbReference type="GO" id="GO:0006893">
    <property type="term" value="P:Golgi to plasma membrane transport"/>
    <property type="evidence" value="ECO:0007669"/>
    <property type="project" value="TreeGrafter"/>
</dbReference>
<keyword evidence="1 4" id="KW-0813">Transport</keyword>
<dbReference type="RefSeq" id="XP_018132667.2">
    <property type="nucleotide sequence ID" value="XM_018271848.2"/>
</dbReference>
<keyword evidence="3 4" id="KW-0653">Protein transport</keyword>